<proteinExistence type="predicted"/>
<accession>A0A2P2PTA8</accession>
<name>A0A2P2PTA8_RHIMU</name>
<evidence type="ECO:0000313" key="1">
    <source>
        <dbReference type="EMBL" id="MBX57974.1"/>
    </source>
</evidence>
<sequence length="61" mass="6810">MTTTALSVSYTNLAIMTSKECSTTKSTKTLQWKDALITHIAVMWKKVKDTNDKVCSTINLN</sequence>
<reference evidence="1" key="1">
    <citation type="submission" date="2018-02" db="EMBL/GenBank/DDBJ databases">
        <title>Rhizophora mucronata_Transcriptome.</title>
        <authorList>
            <person name="Meera S.P."/>
            <person name="Sreeshan A."/>
            <person name="Augustine A."/>
        </authorList>
    </citation>
    <scope>NUCLEOTIDE SEQUENCE</scope>
    <source>
        <tissue evidence="1">Leaf</tissue>
    </source>
</reference>
<protein>
    <submittedName>
        <fullName evidence="1">Uncharacterized protein</fullName>
    </submittedName>
</protein>
<dbReference type="AlphaFoldDB" id="A0A2P2PTA8"/>
<dbReference type="EMBL" id="GGEC01077490">
    <property type="protein sequence ID" value="MBX57974.1"/>
    <property type="molecule type" value="Transcribed_RNA"/>
</dbReference>
<organism evidence="1">
    <name type="scientific">Rhizophora mucronata</name>
    <name type="common">Asiatic mangrove</name>
    <dbReference type="NCBI Taxonomy" id="61149"/>
    <lineage>
        <taxon>Eukaryota</taxon>
        <taxon>Viridiplantae</taxon>
        <taxon>Streptophyta</taxon>
        <taxon>Embryophyta</taxon>
        <taxon>Tracheophyta</taxon>
        <taxon>Spermatophyta</taxon>
        <taxon>Magnoliopsida</taxon>
        <taxon>eudicotyledons</taxon>
        <taxon>Gunneridae</taxon>
        <taxon>Pentapetalae</taxon>
        <taxon>rosids</taxon>
        <taxon>fabids</taxon>
        <taxon>Malpighiales</taxon>
        <taxon>Rhizophoraceae</taxon>
        <taxon>Rhizophora</taxon>
    </lineage>
</organism>